<dbReference type="CDD" id="cd02440">
    <property type="entry name" value="AdoMet_MTases"/>
    <property type="match status" value="1"/>
</dbReference>
<keyword evidence="3" id="KW-1185">Reference proteome</keyword>
<proteinExistence type="predicted"/>
<protein>
    <submittedName>
        <fullName evidence="2">Polyketide synthase PksJ</fullName>
    </submittedName>
</protein>
<dbReference type="InParanoid" id="A0A146G8N4"/>
<dbReference type="InterPro" id="IPR029063">
    <property type="entry name" value="SAM-dependent_MTases_sf"/>
</dbReference>
<dbReference type="EMBL" id="BDCO01000002">
    <property type="protein sequence ID" value="GAT33254.1"/>
    <property type="molecule type" value="Genomic_DNA"/>
</dbReference>
<dbReference type="Proteomes" id="UP000076023">
    <property type="component" value="Unassembled WGS sequence"/>
</dbReference>
<dbReference type="OrthoDB" id="368786at2"/>
<feature type="domain" description="Methyltransferase type 11" evidence="1">
    <location>
        <begin position="46"/>
        <end position="144"/>
    </location>
</feature>
<dbReference type="STRING" id="690879.TSACC_21666"/>
<comment type="caution">
    <text evidence="2">The sequence shown here is derived from an EMBL/GenBank/DDBJ whole genome shotgun (WGS) entry which is preliminary data.</text>
</comment>
<dbReference type="GO" id="GO:0008757">
    <property type="term" value="F:S-adenosylmethionine-dependent methyltransferase activity"/>
    <property type="evidence" value="ECO:0007669"/>
    <property type="project" value="InterPro"/>
</dbReference>
<organism evidence="2 3">
    <name type="scientific">Terrimicrobium sacchariphilum</name>
    <dbReference type="NCBI Taxonomy" id="690879"/>
    <lineage>
        <taxon>Bacteria</taxon>
        <taxon>Pseudomonadati</taxon>
        <taxon>Verrucomicrobiota</taxon>
        <taxon>Terrimicrobiia</taxon>
        <taxon>Terrimicrobiales</taxon>
        <taxon>Terrimicrobiaceae</taxon>
        <taxon>Terrimicrobium</taxon>
    </lineage>
</organism>
<dbReference type="Pfam" id="PF08241">
    <property type="entry name" value="Methyltransf_11"/>
    <property type="match status" value="1"/>
</dbReference>
<dbReference type="RefSeq" id="WP_075079011.1">
    <property type="nucleotide sequence ID" value="NZ_BDCO01000002.1"/>
</dbReference>
<dbReference type="InterPro" id="IPR013216">
    <property type="entry name" value="Methyltransf_11"/>
</dbReference>
<dbReference type="SUPFAM" id="SSF53335">
    <property type="entry name" value="S-adenosyl-L-methionine-dependent methyltransferases"/>
    <property type="match status" value="1"/>
</dbReference>
<evidence type="ECO:0000313" key="3">
    <source>
        <dbReference type="Proteomes" id="UP000076023"/>
    </source>
</evidence>
<evidence type="ECO:0000313" key="2">
    <source>
        <dbReference type="EMBL" id="GAT33254.1"/>
    </source>
</evidence>
<sequence length="244" mass="27337">MESLWPEELEQGLIPTDDNMGIMTRELGPAAREFVALSKSATRPLLDIGAAYGNATLPALKNGATVVAVDLSPTELAILQQSAGAEEQKRLVVMPARFPEELSLLDASVAGVLGGQVLHFLDGPRLEEALGRIYRWLIPGGQLFAITITPSLSYYRKYWDEFHARKARGDRWPGVLNPKEVASPEWRDRLPDMIHLFDKDILGRAVREAGFEIESLEYFCFENFPDKHRTDGREFLSLTAMKPR</sequence>
<dbReference type="AlphaFoldDB" id="A0A146G8N4"/>
<gene>
    <name evidence="2" type="ORF">TSACC_21666</name>
</gene>
<dbReference type="Gene3D" id="3.40.50.150">
    <property type="entry name" value="Vaccinia Virus protein VP39"/>
    <property type="match status" value="1"/>
</dbReference>
<reference evidence="3" key="1">
    <citation type="journal article" date="2017" name="Genome Announc.">
        <title>Draft Genome Sequence of Terrimicrobium sacchariphilum NM-5T, a Facultative Anaerobic Soil Bacterium of the Class Spartobacteria.</title>
        <authorList>
            <person name="Qiu Y.L."/>
            <person name="Tourlousse D.M."/>
            <person name="Matsuura N."/>
            <person name="Ohashi A."/>
            <person name="Sekiguchi Y."/>
        </authorList>
    </citation>
    <scope>NUCLEOTIDE SEQUENCE [LARGE SCALE GENOMIC DNA]</scope>
    <source>
        <strain evidence="3">NM-5</strain>
    </source>
</reference>
<name>A0A146G8N4_TERSA</name>
<evidence type="ECO:0000259" key="1">
    <source>
        <dbReference type="Pfam" id="PF08241"/>
    </source>
</evidence>
<accession>A0A146G8N4</accession>